<dbReference type="InterPro" id="IPR052344">
    <property type="entry name" value="Transposase-related"/>
</dbReference>
<name>A0A1H8YMU8_9PSEU</name>
<dbReference type="InterPro" id="IPR004291">
    <property type="entry name" value="Transposase_IS66_central"/>
</dbReference>
<protein>
    <submittedName>
        <fullName evidence="2">Transposase IS66 family protein</fullName>
    </submittedName>
</protein>
<keyword evidence="3" id="KW-1185">Reference proteome</keyword>
<evidence type="ECO:0000259" key="1">
    <source>
        <dbReference type="Pfam" id="PF03050"/>
    </source>
</evidence>
<dbReference type="EMBL" id="FOEF01000028">
    <property type="protein sequence ID" value="SEP53515.1"/>
    <property type="molecule type" value="Genomic_DNA"/>
</dbReference>
<sequence>MAYTEIMTGPDAWAPYDTYTQVTHALCNSHLLRELQAVADLAPDGEPWCWATQVADALRELKGLVEAANEANLPQVDAALAAEQTRLLRSAARLGVRQNKARSTKIMATHHALARRILDRHDDYLRFSTDFRVPFDNNAAEREIRMVKLRQKVSGCARTLTGARQFTAIRSYLATAAKHGITFFHALVQLAEGRAWLPTT</sequence>
<dbReference type="Pfam" id="PF03050">
    <property type="entry name" value="DDE_Tnp_IS66"/>
    <property type="match status" value="1"/>
</dbReference>
<organism evidence="2 3">
    <name type="scientific">Amycolatopsis saalfeldensis</name>
    <dbReference type="NCBI Taxonomy" id="394193"/>
    <lineage>
        <taxon>Bacteria</taxon>
        <taxon>Bacillati</taxon>
        <taxon>Actinomycetota</taxon>
        <taxon>Actinomycetes</taxon>
        <taxon>Pseudonocardiales</taxon>
        <taxon>Pseudonocardiaceae</taxon>
        <taxon>Amycolatopsis</taxon>
    </lineage>
</organism>
<dbReference type="OrthoDB" id="3638270at2"/>
<dbReference type="Proteomes" id="UP000198582">
    <property type="component" value="Unassembled WGS sequence"/>
</dbReference>
<feature type="domain" description="Transposase IS66 central" evidence="1">
    <location>
        <begin position="11"/>
        <end position="164"/>
    </location>
</feature>
<reference evidence="2 3" key="1">
    <citation type="submission" date="2016-10" db="EMBL/GenBank/DDBJ databases">
        <authorList>
            <person name="de Groot N.N."/>
        </authorList>
    </citation>
    <scope>NUCLEOTIDE SEQUENCE [LARGE SCALE GENOMIC DNA]</scope>
    <source>
        <strain evidence="2 3">DSM 44993</strain>
    </source>
</reference>
<dbReference type="PANTHER" id="PTHR33678">
    <property type="entry name" value="BLL1576 PROTEIN"/>
    <property type="match status" value="1"/>
</dbReference>
<evidence type="ECO:0000313" key="3">
    <source>
        <dbReference type="Proteomes" id="UP000198582"/>
    </source>
</evidence>
<dbReference type="RefSeq" id="WP_143086408.1">
    <property type="nucleotide sequence ID" value="NZ_FOEF01000028.1"/>
</dbReference>
<gene>
    <name evidence="2" type="ORF">SAMN04489732_1282</name>
</gene>
<dbReference type="PANTHER" id="PTHR33678:SF1">
    <property type="entry name" value="BLL1576 PROTEIN"/>
    <property type="match status" value="1"/>
</dbReference>
<evidence type="ECO:0000313" key="2">
    <source>
        <dbReference type="EMBL" id="SEP53515.1"/>
    </source>
</evidence>
<proteinExistence type="predicted"/>
<dbReference type="AlphaFoldDB" id="A0A1H8YMU8"/>
<accession>A0A1H8YMU8</accession>
<dbReference type="STRING" id="394193.SAMN04489732_1282"/>